<dbReference type="Pfam" id="PF13499">
    <property type="entry name" value="EF-hand_7"/>
    <property type="match status" value="1"/>
</dbReference>
<feature type="transmembrane region" description="Helical" evidence="8">
    <location>
        <begin position="204"/>
        <end position="221"/>
    </location>
</feature>
<evidence type="ECO:0000256" key="1">
    <source>
        <dbReference type="ARBA" id="ARBA00004141"/>
    </source>
</evidence>
<feature type="transmembrane region" description="Helical" evidence="8">
    <location>
        <begin position="361"/>
        <end position="378"/>
    </location>
</feature>
<dbReference type="CDD" id="cd00051">
    <property type="entry name" value="EFh"/>
    <property type="match status" value="1"/>
</dbReference>
<dbReference type="SMART" id="SM00054">
    <property type="entry name" value="EFh"/>
    <property type="match status" value="3"/>
</dbReference>
<accession>A0ABR1G3H3</accession>
<dbReference type="Gene3D" id="1.20.1420.30">
    <property type="entry name" value="NCX, central ion-binding region"/>
    <property type="match status" value="1"/>
</dbReference>
<feature type="domain" description="EF-hand" evidence="9">
    <location>
        <begin position="22"/>
        <end position="57"/>
    </location>
</feature>
<name>A0ABR1G3H3_AURAN</name>
<feature type="transmembrane region" description="Helical" evidence="8">
    <location>
        <begin position="336"/>
        <end position="354"/>
    </location>
</feature>
<dbReference type="Gene3D" id="1.10.238.10">
    <property type="entry name" value="EF-hand"/>
    <property type="match status" value="2"/>
</dbReference>
<dbReference type="PROSITE" id="PS00018">
    <property type="entry name" value="EF_HAND_1"/>
    <property type="match status" value="2"/>
</dbReference>
<dbReference type="SUPFAM" id="SSF47473">
    <property type="entry name" value="EF-hand"/>
    <property type="match status" value="1"/>
</dbReference>
<dbReference type="EMBL" id="JBBJCI010000124">
    <property type="protein sequence ID" value="KAK7247887.1"/>
    <property type="molecule type" value="Genomic_DNA"/>
</dbReference>
<keyword evidence="4 8" id="KW-0812">Transmembrane</keyword>
<dbReference type="Proteomes" id="UP001363151">
    <property type="component" value="Unassembled WGS sequence"/>
</dbReference>
<dbReference type="Pfam" id="PF01699">
    <property type="entry name" value="Na_Ca_ex"/>
    <property type="match status" value="1"/>
</dbReference>
<evidence type="ECO:0000256" key="7">
    <source>
        <dbReference type="ARBA" id="ARBA00023136"/>
    </source>
</evidence>
<evidence type="ECO:0000256" key="3">
    <source>
        <dbReference type="ARBA" id="ARBA00022449"/>
    </source>
</evidence>
<keyword evidence="7 8" id="KW-0472">Membrane</keyword>
<dbReference type="PROSITE" id="PS50222">
    <property type="entry name" value="EF_HAND_2"/>
    <property type="match status" value="2"/>
</dbReference>
<evidence type="ECO:0000256" key="5">
    <source>
        <dbReference type="ARBA" id="ARBA00022837"/>
    </source>
</evidence>
<dbReference type="InterPro" id="IPR044880">
    <property type="entry name" value="NCX_ion-bd_dom_sf"/>
</dbReference>
<protein>
    <submittedName>
        <fullName evidence="10">Calcium, potassium:sodium antiporter</fullName>
    </submittedName>
</protein>
<evidence type="ECO:0000256" key="4">
    <source>
        <dbReference type="ARBA" id="ARBA00022692"/>
    </source>
</evidence>
<feature type="transmembrane region" description="Helical" evidence="8">
    <location>
        <begin position="233"/>
        <end position="260"/>
    </location>
</feature>
<reference evidence="10 11" key="1">
    <citation type="submission" date="2024-03" db="EMBL/GenBank/DDBJ databases">
        <title>Aureococcus anophagefferens CCMP1851 and Kratosvirus quantuckense: Draft genome of a second virus-susceptible host strain in the model system.</title>
        <authorList>
            <person name="Chase E."/>
            <person name="Truchon A.R."/>
            <person name="Schepens W."/>
            <person name="Wilhelm S.W."/>
        </authorList>
    </citation>
    <scope>NUCLEOTIDE SEQUENCE [LARGE SCALE GENOMIC DNA]</scope>
    <source>
        <strain evidence="10 11">CCMP1851</strain>
    </source>
</reference>
<evidence type="ECO:0000313" key="10">
    <source>
        <dbReference type="EMBL" id="KAK7247887.1"/>
    </source>
</evidence>
<dbReference type="InterPro" id="IPR002048">
    <property type="entry name" value="EF_hand_dom"/>
</dbReference>
<proteinExistence type="inferred from homology"/>
<evidence type="ECO:0000256" key="6">
    <source>
        <dbReference type="ARBA" id="ARBA00022989"/>
    </source>
</evidence>
<dbReference type="InterPro" id="IPR011992">
    <property type="entry name" value="EF-hand-dom_pair"/>
</dbReference>
<sequence length="392" mass="42655">MTMLMGQGGDIGTTTGTSVVAEISGDVNETFAKLDTDANGKLDVNELKRLLTMLGGHEGDYDEGKLAKLRTELDTDGDGFVSRAEFKKWYLTSETRLQHQCKRIFDEIDKDKDGIINAADISVLVAHLASAGRGADPESAAAEFSEEISSGGCDYPSFQQWYEKTIFWKKEKEEAEIIGEAAESMFDQVKDQLSNLHKKSPGEVAMILLLLPLNGSLALTVPDCRALDKEHYCYYGFVTSIVWIFVYSTGMVSGITAIGLQINVPVFIMGLTFLAAGTSVPDLLSSVVVAKQGKGDMAVSSSIGSNIFDVCVGLPVPWLCYTIFNWKNVTTCSQGVGISICILLTMVLAVIGSIMGSGWKMSHNLGGIMFLLYFLFVVQEVVREWPFTCASC</sequence>
<keyword evidence="11" id="KW-1185">Reference proteome</keyword>
<keyword evidence="3" id="KW-0813">Transport</keyword>
<dbReference type="InterPro" id="IPR004481">
    <property type="entry name" value="K/Na/Ca-exchanger"/>
</dbReference>
<dbReference type="InterPro" id="IPR018247">
    <property type="entry name" value="EF_Hand_1_Ca_BS"/>
</dbReference>
<keyword evidence="3" id="KW-0050">Antiport</keyword>
<evidence type="ECO:0000256" key="2">
    <source>
        <dbReference type="ARBA" id="ARBA00005364"/>
    </source>
</evidence>
<comment type="similarity">
    <text evidence="2">Belongs to the Ca(2+):cation antiporter (CaCA) (TC 2.A.19) family. SLC24A subfamily.</text>
</comment>
<evidence type="ECO:0000313" key="11">
    <source>
        <dbReference type="Proteomes" id="UP001363151"/>
    </source>
</evidence>
<dbReference type="Pfam" id="PF13833">
    <property type="entry name" value="EF-hand_8"/>
    <property type="match status" value="1"/>
</dbReference>
<keyword evidence="5" id="KW-0106">Calcium</keyword>
<feature type="domain" description="EF-hand" evidence="9">
    <location>
        <begin position="96"/>
        <end position="131"/>
    </location>
</feature>
<feature type="transmembrane region" description="Helical" evidence="8">
    <location>
        <begin position="266"/>
        <end position="290"/>
    </location>
</feature>
<organism evidence="10 11">
    <name type="scientific">Aureococcus anophagefferens</name>
    <name type="common">Harmful bloom alga</name>
    <dbReference type="NCBI Taxonomy" id="44056"/>
    <lineage>
        <taxon>Eukaryota</taxon>
        <taxon>Sar</taxon>
        <taxon>Stramenopiles</taxon>
        <taxon>Ochrophyta</taxon>
        <taxon>Pelagophyceae</taxon>
        <taxon>Pelagomonadales</taxon>
        <taxon>Pelagomonadaceae</taxon>
        <taxon>Aureococcus</taxon>
    </lineage>
</organism>
<gene>
    <name evidence="10" type="primary">SLC24A2</name>
    <name evidence="10" type="ORF">SO694_00084039</name>
</gene>
<evidence type="ECO:0000256" key="8">
    <source>
        <dbReference type="SAM" id="Phobius"/>
    </source>
</evidence>
<dbReference type="InterPro" id="IPR004837">
    <property type="entry name" value="NaCa_Exmemb"/>
</dbReference>
<comment type="subcellular location">
    <subcellularLocation>
        <location evidence="1">Membrane</location>
        <topology evidence="1">Multi-pass membrane protein</topology>
    </subcellularLocation>
</comment>
<comment type="caution">
    <text evidence="10">The sequence shown here is derived from an EMBL/GenBank/DDBJ whole genome shotgun (WGS) entry which is preliminary data.</text>
</comment>
<dbReference type="PANTHER" id="PTHR10846:SF73">
    <property type="entry name" value="SODIUM_CALCIUM EXCHANGER MEMBRANE REGION DOMAIN-CONTAINING PROTEIN"/>
    <property type="match status" value="1"/>
</dbReference>
<keyword evidence="6 8" id="KW-1133">Transmembrane helix</keyword>
<dbReference type="PANTHER" id="PTHR10846">
    <property type="entry name" value="SODIUM/POTASSIUM/CALCIUM EXCHANGER"/>
    <property type="match status" value="1"/>
</dbReference>
<evidence type="ECO:0000259" key="9">
    <source>
        <dbReference type="PROSITE" id="PS50222"/>
    </source>
</evidence>